<keyword evidence="6 7" id="KW-0472">Membrane</keyword>
<proteinExistence type="inferred from homology"/>
<dbReference type="GO" id="GO:0005886">
    <property type="term" value="C:plasma membrane"/>
    <property type="evidence" value="ECO:0007669"/>
    <property type="project" value="UniProtKB-SubCell"/>
</dbReference>
<feature type="compositionally biased region" description="Basic and acidic residues" evidence="8">
    <location>
        <begin position="224"/>
        <end position="239"/>
    </location>
</feature>
<gene>
    <name evidence="11" type="ordered locus">Acid_5889</name>
</gene>
<dbReference type="InterPro" id="IPR036737">
    <property type="entry name" value="OmpA-like_sf"/>
</dbReference>
<dbReference type="PANTHER" id="PTHR30329">
    <property type="entry name" value="STATOR ELEMENT OF FLAGELLAR MOTOR COMPLEX"/>
    <property type="match status" value="1"/>
</dbReference>
<dbReference type="OrthoDB" id="9815217at2"/>
<reference evidence="11" key="1">
    <citation type="submission" date="2006-10" db="EMBL/GenBank/DDBJ databases">
        <title>Complete sequence of Solibacter usitatus Ellin6076.</title>
        <authorList>
            <consortium name="US DOE Joint Genome Institute"/>
            <person name="Copeland A."/>
            <person name="Lucas S."/>
            <person name="Lapidus A."/>
            <person name="Barry K."/>
            <person name="Detter J.C."/>
            <person name="Glavina del Rio T."/>
            <person name="Hammon N."/>
            <person name="Israni S."/>
            <person name="Dalin E."/>
            <person name="Tice H."/>
            <person name="Pitluck S."/>
            <person name="Thompson L.S."/>
            <person name="Brettin T."/>
            <person name="Bruce D."/>
            <person name="Han C."/>
            <person name="Tapia R."/>
            <person name="Gilna P."/>
            <person name="Schmutz J."/>
            <person name="Larimer F."/>
            <person name="Land M."/>
            <person name="Hauser L."/>
            <person name="Kyrpides N."/>
            <person name="Mikhailova N."/>
            <person name="Janssen P.H."/>
            <person name="Kuske C.R."/>
            <person name="Richardson P."/>
        </authorList>
    </citation>
    <scope>NUCLEOTIDE SEQUENCE</scope>
    <source>
        <strain evidence="11">Ellin6076</strain>
    </source>
</reference>
<evidence type="ECO:0000256" key="4">
    <source>
        <dbReference type="ARBA" id="ARBA00022692"/>
    </source>
</evidence>
<feature type="transmembrane region" description="Helical" evidence="9">
    <location>
        <begin position="38"/>
        <end position="57"/>
    </location>
</feature>
<feature type="domain" description="OmpA-like" evidence="10">
    <location>
        <begin position="132"/>
        <end position="251"/>
    </location>
</feature>
<feature type="compositionally biased region" description="Basic and acidic residues" evidence="8">
    <location>
        <begin position="257"/>
        <end position="276"/>
    </location>
</feature>
<keyword evidence="4 9" id="KW-0812">Transmembrane</keyword>
<evidence type="ECO:0000256" key="6">
    <source>
        <dbReference type="ARBA" id="ARBA00023136"/>
    </source>
</evidence>
<dbReference type="STRING" id="234267.Acid_5889"/>
<dbReference type="InterPro" id="IPR025713">
    <property type="entry name" value="MotB-like_N_dom"/>
</dbReference>
<dbReference type="KEGG" id="sus:Acid_5889"/>
<evidence type="ECO:0000256" key="7">
    <source>
        <dbReference type="PROSITE-ProRule" id="PRU00473"/>
    </source>
</evidence>
<name>Q01U39_SOLUE</name>
<sequence length="276" mass="30596">MAPEPEAPPKPPAPPRPIFVIKKKKVMHGGHHGGAWKVAYADFVTAMMALFIVLWLMSADEKVKEAISAFFNNPTGPGTQIGTDSAGTGNAIEVPKEDMSKLREKIEQALKTVPNFRDLKDHVEMTITSDGLRIELLETEAGMFFESGRPLPTSTGSELLKRLAEELGKMPNHLLIEGHTDSKPFSGDGTYTNWELSSDRANAARRLMESNAVRHEQVAQVRGFGDRQLRHPEDPEHASNRRVSVIVQYLAAPPAPPKDDKKEGKKEEPKPEEKKH</sequence>
<dbReference type="eggNOG" id="COG1360">
    <property type="taxonomic scope" value="Bacteria"/>
</dbReference>
<dbReference type="PROSITE" id="PS51123">
    <property type="entry name" value="OMPA_2"/>
    <property type="match status" value="1"/>
</dbReference>
<evidence type="ECO:0000256" key="1">
    <source>
        <dbReference type="ARBA" id="ARBA00004162"/>
    </source>
</evidence>
<evidence type="ECO:0000256" key="9">
    <source>
        <dbReference type="SAM" id="Phobius"/>
    </source>
</evidence>
<dbReference type="InterPro" id="IPR050330">
    <property type="entry name" value="Bact_OuterMem_StrucFunc"/>
</dbReference>
<dbReference type="CDD" id="cd07185">
    <property type="entry name" value="OmpA_C-like"/>
    <property type="match status" value="1"/>
</dbReference>
<evidence type="ECO:0000256" key="8">
    <source>
        <dbReference type="SAM" id="MobiDB-lite"/>
    </source>
</evidence>
<dbReference type="InterPro" id="IPR006665">
    <property type="entry name" value="OmpA-like"/>
</dbReference>
<dbReference type="Gene3D" id="3.30.1330.60">
    <property type="entry name" value="OmpA-like domain"/>
    <property type="match status" value="1"/>
</dbReference>
<dbReference type="Pfam" id="PF13677">
    <property type="entry name" value="MotB_plug"/>
    <property type="match status" value="1"/>
</dbReference>
<evidence type="ECO:0000313" key="11">
    <source>
        <dbReference type="EMBL" id="ABJ86831.1"/>
    </source>
</evidence>
<dbReference type="InParanoid" id="Q01U39"/>
<dbReference type="EMBL" id="CP000473">
    <property type="protein sequence ID" value="ABJ86831.1"/>
    <property type="molecule type" value="Genomic_DNA"/>
</dbReference>
<comment type="similarity">
    <text evidence="2">Belongs to the MotB family.</text>
</comment>
<dbReference type="AlphaFoldDB" id="Q01U39"/>
<feature type="region of interest" description="Disordered" evidence="8">
    <location>
        <begin position="220"/>
        <end position="276"/>
    </location>
</feature>
<dbReference type="SUPFAM" id="SSF103088">
    <property type="entry name" value="OmpA-like"/>
    <property type="match status" value="1"/>
</dbReference>
<dbReference type="FunCoup" id="Q01U39">
    <property type="interactions" value="226"/>
</dbReference>
<keyword evidence="3" id="KW-1003">Cell membrane</keyword>
<comment type="subcellular location">
    <subcellularLocation>
        <location evidence="1">Cell membrane</location>
        <topology evidence="1">Single-pass membrane protein</topology>
    </subcellularLocation>
</comment>
<evidence type="ECO:0000259" key="10">
    <source>
        <dbReference type="PROSITE" id="PS51123"/>
    </source>
</evidence>
<dbReference type="Pfam" id="PF00691">
    <property type="entry name" value="OmpA"/>
    <property type="match status" value="1"/>
</dbReference>
<organism evidence="11">
    <name type="scientific">Solibacter usitatus (strain Ellin6076)</name>
    <dbReference type="NCBI Taxonomy" id="234267"/>
    <lineage>
        <taxon>Bacteria</taxon>
        <taxon>Pseudomonadati</taxon>
        <taxon>Acidobacteriota</taxon>
        <taxon>Terriglobia</taxon>
        <taxon>Bryobacterales</taxon>
        <taxon>Solibacteraceae</taxon>
        <taxon>Candidatus Solibacter</taxon>
    </lineage>
</organism>
<protein>
    <submittedName>
        <fullName evidence="11">OmpA/MotB domain protein</fullName>
    </submittedName>
</protein>
<accession>Q01U39</accession>
<dbReference type="HOGENOM" id="CLU_016890_3_1_0"/>
<keyword evidence="5 9" id="KW-1133">Transmembrane helix</keyword>
<evidence type="ECO:0000256" key="5">
    <source>
        <dbReference type="ARBA" id="ARBA00022989"/>
    </source>
</evidence>
<evidence type="ECO:0000256" key="2">
    <source>
        <dbReference type="ARBA" id="ARBA00008914"/>
    </source>
</evidence>
<dbReference type="PANTHER" id="PTHR30329:SF21">
    <property type="entry name" value="LIPOPROTEIN YIAD-RELATED"/>
    <property type="match status" value="1"/>
</dbReference>
<evidence type="ECO:0000256" key="3">
    <source>
        <dbReference type="ARBA" id="ARBA00022475"/>
    </source>
</evidence>